<keyword evidence="7" id="KW-0547">Nucleotide-binding</keyword>
<evidence type="ECO:0000256" key="9">
    <source>
        <dbReference type="ARBA" id="ARBA00022840"/>
    </source>
</evidence>
<keyword evidence="5" id="KW-0808">Transferase</keyword>
<protein>
    <recommendedName>
        <fullName evidence="3">histidine kinase</fullName>
        <ecNumber evidence="3">2.7.13.3</ecNumber>
    </recommendedName>
</protein>
<dbReference type="PROSITE" id="PS50109">
    <property type="entry name" value="HIS_KIN"/>
    <property type="match status" value="1"/>
</dbReference>
<evidence type="ECO:0000256" key="5">
    <source>
        <dbReference type="ARBA" id="ARBA00022679"/>
    </source>
</evidence>
<dbReference type="GO" id="GO:0000155">
    <property type="term" value="F:phosphorelay sensor kinase activity"/>
    <property type="evidence" value="ECO:0007669"/>
    <property type="project" value="TreeGrafter"/>
</dbReference>
<dbReference type="EMBL" id="QLZR01000003">
    <property type="protein sequence ID" value="RAZ77971.1"/>
    <property type="molecule type" value="Genomic_DNA"/>
</dbReference>
<dbReference type="GO" id="GO:0016036">
    <property type="term" value="P:cellular response to phosphate starvation"/>
    <property type="evidence" value="ECO:0007669"/>
    <property type="project" value="TreeGrafter"/>
</dbReference>
<feature type="domain" description="Histidine kinase" evidence="13">
    <location>
        <begin position="82"/>
        <end position="285"/>
    </location>
</feature>
<keyword evidence="10" id="KW-1133">Transmembrane helix</keyword>
<dbReference type="GO" id="GO:0005524">
    <property type="term" value="F:ATP binding"/>
    <property type="evidence" value="ECO:0007669"/>
    <property type="project" value="UniProtKB-KW"/>
</dbReference>
<dbReference type="PANTHER" id="PTHR45453:SF2">
    <property type="entry name" value="HISTIDINE KINASE"/>
    <property type="match status" value="1"/>
</dbReference>
<keyword evidence="11" id="KW-0902">Two-component regulatory system</keyword>
<gene>
    <name evidence="14" type="ORF">DP120_10395</name>
</gene>
<dbReference type="Proteomes" id="UP000251002">
    <property type="component" value="Unassembled WGS sequence"/>
</dbReference>
<dbReference type="SMART" id="SM00387">
    <property type="entry name" value="HATPase_c"/>
    <property type="match status" value="1"/>
</dbReference>
<dbReference type="InterPro" id="IPR003594">
    <property type="entry name" value="HATPase_dom"/>
</dbReference>
<dbReference type="InterPro" id="IPR005467">
    <property type="entry name" value="His_kinase_dom"/>
</dbReference>
<dbReference type="Pfam" id="PF02518">
    <property type="entry name" value="HATPase_c"/>
    <property type="match status" value="1"/>
</dbReference>
<keyword evidence="9" id="KW-0067">ATP-binding</keyword>
<dbReference type="AlphaFoldDB" id="A0A365KXR5"/>
<evidence type="ECO:0000256" key="8">
    <source>
        <dbReference type="ARBA" id="ARBA00022777"/>
    </source>
</evidence>
<keyword evidence="12" id="KW-0472">Membrane</keyword>
<evidence type="ECO:0000256" key="12">
    <source>
        <dbReference type="ARBA" id="ARBA00023136"/>
    </source>
</evidence>
<reference evidence="14 15" key="1">
    <citation type="submission" date="2018-06" db="EMBL/GenBank/DDBJ databases">
        <title>The draft genome sequences of strains SCU63 and S1.</title>
        <authorList>
            <person name="Gan L."/>
        </authorList>
    </citation>
    <scope>NUCLEOTIDE SEQUENCE [LARGE SCALE GENOMIC DNA]</scope>
    <source>
        <strain evidence="14 15">SCU63</strain>
    </source>
</reference>
<comment type="caution">
    <text evidence="14">The sequence shown here is derived from an EMBL/GenBank/DDBJ whole genome shotgun (WGS) entry which is preliminary data.</text>
</comment>
<organism evidence="14 15">
    <name type="scientific">Planococcus halotolerans</name>
    <dbReference type="NCBI Taxonomy" id="2233542"/>
    <lineage>
        <taxon>Bacteria</taxon>
        <taxon>Bacillati</taxon>
        <taxon>Bacillota</taxon>
        <taxon>Bacilli</taxon>
        <taxon>Bacillales</taxon>
        <taxon>Caryophanaceae</taxon>
        <taxon>Planococcus</taxon>
    </lineage>
</organism>
<evidence type="ECO:0000256" key="7">
    <source>
        <dbReference type="ARBA" id="ARBA00022741"/>
    </source>
</evidence>
<comment type="catalytic activity">
    <reaction evidence="1">
        <text>ATP + protein L-histidine = ADP + protein N-phospho-L-histidine.</text>
        <dbReference type="EC" id="2.7.13.3"/>
    </reaction>
</comment>
<evidence type="ECO:0000259" key="13">
    <source>
        <dbReference type="PROSITE" id="PS50109"/>
    </source>
</evidence>
<evidence type="ECO:0000313" key="15">
    <source>
        <dbReference type="Proteomes" id="UP000251002"/>
    </source>
</evidence>
<evidence type="ECO:0000256" key="6">
    <source>
        <dbReference type="ARBA" id="ARBA00022692"/>
    </source>
</evidence>
<evidence type="ECO:0000256" key="11">
    <source>
        <dbReference type="ARBA" id="ARBA00023012"/>
    </source>
</evidence>
<keyword evidence="6" id="KW-0812">Transmembrane</keyword>
<evidence type="ECO:0000256" key="3">
    <source>
        <dbReference type="ARBA" id="ARBA00012438"/>
    </source>
</evidence>
<keyword evidence="8 14" id="KW-0418">Kinase</keyword>
<dbReference type="InterPro" id="IPR050351">
    <property type="entry name" value="BphY/WalK/GraS-like"/>
</dbReference>
<evidence type="ECO:0000256" key="1">
    <source>
        <dbReference type="ARBA" id="ARBA00000085"/>
    </source>
</evidence>
<dbReference type="EC" id="2.7.13.3" evidence="3"/>
<dbReference type="GO" id="GO:0004721">
    <property type="term" value="F:phosphoprotein phosphatase activity"/>
    <property type="evidence" value="ECO:0007669"/>
    <property type="project" value="TreeGrafter"/>
</dbReference>
<accession>A0A365KXR5</accession>
<evidence type="ECO:0000256" key="4">
    <source>
        <dbReference type="ARBA" id="ARBA00022475"/>
    </source>
</evidence>
<keyword evidence="4" id="KW-1003">Cell membrane</keyword>
<dbReference type="PANTHER" id="PTHR45453">
    <property type="entry name" value="PHOSPHATE REGULON SENSOR PROTEIN PHOR"/>
    <property type="match status" value="1"/>
</dbReference>
<dbReference type="Gene3D" id="3.30.565.10">
    <property type="entry name" value="Histidine kinase-like ATPase, C-terminal domain"/>
    <property type="match status" value="1"/>
</dbReference>
<name>A0A365KXR5_9BACL</name>
<dbReference type="InterPro" id="IPR036890">
    <property type="entry name" value="HATPase_C_sf"/>
</dbReference>
<evidence type="ECO:0000313" key="14">
    <source>
        <dbReference type="EMBL" id="RAZ77971.1"/>
    </source>
</evidence>
<evidence type="ECO:0000256" key="10">
    <source>
        <dbReference type="ARBA" id="ARBA00022989"/>
    </source>
</evidence>
<dbReference type="GO" id="GO:0005886">
    <property type="term" value="C:plasma membrane"/>
    <property type="evidence" value="ECO:0007669"/>
    <property type="project" value="UniProtKB-SubCell"/>
</dbReference>
<sequence length="290" mass="33267">MELALFFLFIYLVTQYFRYRKRYEAIIQVGEAHSIKDENIAAGTDPADQLYLEKIEELQQGIREMNNLHAERQADQLDYFTLWLHQIKTPLSAISLLNQSNATPESKKISQEIVRLEDYTHMALNYVKLEETGSDMDLSQVDLDSVIKRAVKKYSILFIYKGIKLNYQPLNTTVLSDGQWLQTLIEQLLSNSLKYTASGSISIYLDPVKEQTLIIEDTGVGIRPEDLPKIFNKGYSGLNGRLHEKSTGLGLFLSRKICRRLGHELTIKSELEKGTRAEINMVRKELAVFD</sequence>
<evidence type="ECO:0000256" key="2">
    <source>
        <dbReference type="ARBA" id="ARBA00004651"/>
    </source>
</evidence>
<keyword evidence="15" id="KW-1185">Reference proteome</keyword>
<dbReference type="SUPFAM" id="SSF55874">
    <property type="entry name" value="ATPase domain of HSP90 chaperone/DNA topoisomerase II/histidine kinase"/>
    <property type="match status" value="1"/>
</dbReference>
<comment type="subcellular location">
    <subcellularLocation>
        <location evidence="2">Cell membrane</location>
        <topology evidence="2">Multi-pass membrane protein</topology>
    </subcellularLocation>
</comment>
<proteinExistence type="predicted"/>